<keyword evidence="2" id="KW-0732">Signal</keyword>
<dbReference type="EMBL" id="GL883029">
    <property type="protein sequence ID" value="EGG13512.1"/>
    <property type="molecule type" value="Genomic_DNA"/>
</dbReference>
<evidence type="ECO:0000313" key="3">
    <source>
        <dbReference type="EMBL" id="EGG13512.1"/>
    </source>
</evidence>
<dbReference type="GeneID" id="14866343"/>
<protein>
    <submittedName>
        <fullName evidence="3">Uncharacterized protein</fullName>
    </submittedName>
</protein>
<accession>F4QC25</accession>
<keyword evidence="4" id="KW-1185">Reference proteome</keyword>
<dbReference type="KEGG" id="dfa:DFA_11273"/>
<proteinExistence type="predicted"/>
<feature type="region of interest" description="Disordered" evidence="1">
    <location>
        <begin position="97"/>
        <end position="126"/>
    </location>
</feature>
<evidence type="ECO:0000256" key="2">
    <source>
        <dbReference type="SAM" id="SignalP"/>
    </source>
</evidence>
<sequence length="159" mass="16666">MINSKKQLLLFVLGIVLILCIGQVKGDEFDELYRGPHPHPEKCHEKEKCEIKCNTGRGCEAIPIKCNTGNDQHHHNKGCNDDPCQTIPLRCNTGNSGGPIHTGTGGTTRRPSSGSSVFPTLGTTHPHTGTTIASTIASTTASTTASTVGTSSTVGTTAV</sequence>
<dbReference type="RefSeq" id="XP_004350216.1">
    <property type="nucleotide sequence ID" value="XM_004350166.1"/>
</dbReference>
<evidence type="ECO:0000256" key="1">
    <source>
        <dbReference type="SAM" id="MobiDB-lite"/>
    </source>
</evidence>
<organism evidence="3 4">
    <name type="scientific">Cavenderia fasciculata</name>
    <name type="common">Slime mold</name>
    <name type="synonym">Dictyostelium fasciculatum</name>
    <dbReference type="NCBI Taxonomy" id="261658"/>
    <lineage>
        <taxon>Eukaryota</taxon>
        <taxon>Amoebozoa</taxon>
        <taxon>Evosea</taxon>
        <taxon>Eumycetozoa</taxon>
        <taxon>Dictyostelia</taxon>
        <taxon>Acytosteliales</taxon>
        <taxon>Cavenderiaceae</taxon>
        <taxon>Cavenderia</taxon>
    </lineage>
</organism>
<name>F4QC25_CACFS</name>
<feature type="compositionally biased region" description="Low complexity" evidence="1">
    <location>
        <begin position="98"/>
        <end position="126"/>
    </location>
</feature>
<gene>
    <name evidence="3" type="ORF">DFA_11273</name>
</gene>
<feature type="signal peptide" evidence="2">
    <location>
        <begin position="1"/>
        <end position="26"/>
    </location>
</feature>
<dbReference type="AlphaFoldDB" id="F4QC25"/>
<dbReference type="Proteomes" id="UP000007797">
    <property type="component" value="Unassembled WGS sequence"/>
</dbReference>
<evidence type="ECO:0000313" key="4">
    <source>
        <dbReference type="Proteomes" id="UP000007797"/>
    </source>
</evidence>
<reference evidence="4" key="1">
    <citation type="journal article" date="2011" name="Genome Res.">
        <title>Phylogeny-wide analysis of social amoeba genomes highlights ancient origins for complex intercellular communication.</title>
        <authorList>
            <person name="Heidel A.J."/>
            <person name="Lawal H.M."/>
            <person name="Felder M."/>
            <person name="Schilde C."/>
            <person name="Helps N.R."/>
            <person name="Tunggal B."/>
            <person name="Rivero F."/>
            <person name="John U."/>
            <person name="Schleicher M."/>
            <person name="Eichinger L."/>
            <person name="Platzer M."/>
            <person name="Noegel A.A."/>
            <person name="Schaap P."/>
            <person name="Gloeckner G."/>
        </authorList>
    </citation>
    <scope>NUCLEOTIDE SEQUENCE [LARGE SCALE GENOMIC DNA]</scope>
    <source>
        <strain evidence="4">SH3</strain>
    </source>
</reference>
<feature type="chain" id="PRO_5003316332" evidence="2">
    <location>
        <begin position="27"/>
        <end position="159"/>
    </location>
</feature>